<proteinExistence type="predicted"/>
<dbReference type="Proteomes" id="UP000032142">
    <property type="component" value="Unassembled WGS sequence"/>
</dbReference>
<keyword evidence="2" id="KW-1185">Reference proteome</keyword>
<organism evidence="1 2">
    <name type="scientific">Gossypium arboreum</name>
    <name type="common">Tree cotton</name>
    <name type="synonym">Gossypium nanking</name>
    <dbReference type="NCBI Taxonomy" id="29729"/>
    <lineage>
        <taxon>Eukaryota</taxon>
        <taxon>Viridiplantae</taxon>
        <taxon>Streptophyta</taxon>
        <taxon>Embryophyta</taxon>
        <taxon>Tracheophyta</taxon>
        <taxon>Spermatophyta</taxon>
        <taxon>Magnoliopsida</taxon>
        <taxon>eudicotyledons</taxon>
        <taxon>Gunneridae</taxon>
        <taxon>Pentapetalae</taxon>
        <taxon>rosids</taxon>
        <taxon>malvids</taxon>
        <taxon>Malvales</taxon>
        <taxon>Malvaceae</taxon>
        <taxon>Malvoideae</taxon>
        <taxon>Gossypium</taxon>
    </lineage>
</organism>
<reference evidence="2" key="1">
    <citation type="submission" date="2014-09" db="EMBL/GenBank/DDBJ databases">
        <authorList>
            <person name="Mudge J."/>
            <person name="Ramaraj T."/>
            <person name="Lindquist I.E."/>
            <person name="Bharti A.K."/>
            <person name="Sundararajan A."/>
            <person name="Cameron C.T."/>
            <person name="Woodward J.E."/>
            <person name="May G.D."/>
            <person name="Brubaker C."/>
            <person name="Broadhvest J."/>
            <person name="Wilkins T.A."/>
        </authorList>
    </citation>
    <scope>NUCLEOTIDE SEQUENCE</scope>
    <source>
        <strain evidence="2">cv. AKA8401</strain>
    </source>
</reference>
<accession>A0A0B0MJS9</accession>
<comment type="caution">
    <text evidence="1">The sequence shown here is derived from an EMBL/GenBank/DDBJ whole genome shotgun (WGS) entry which is preliminary data.</text>
</comment>
<dbReference type="AlphaFoldDB" id="A0A0B0MJS9"/>
<dbReference type="EMBL" id="JRRC01166141">
    <property type="protein sequence ID" value="KHG01040.1"/>
    <property type="molecule type" value="Genomic_DNA"/>
</dbReference>
<name>A0A0B0MJS9_GOSAR</name>
<protein>
    <submittedName>
        <fullName evidence="1">Uncharacterized protein</fullName>
    </submittedName>
</protein>
<sequence length="29" mass="3200">MDQSTFLEQFPASSSVAPFPPPLGCIYRL</sequence>
<gene>
    <name evidence="1" type="ORF">F383_39165</name>
</gene>
<evidence type="ECO:0000313" key="1">
    <source>
        <dbReference type="EMBL" id="KHG01040.1"/>
    </source>
</evidence>
<evidence type="ECO:0000313" key="2">
    <source>
        <dbReference type="Proteomes" id="UP000032142"/>
    </source>
</evidence>